<name>A0A1Y2D4G6_9FUNG</name>
<dbReference type="SUPFAM" id="SSF52266">
    <property type="entry name" value="SGNH hydrolase"/>
    <property type="match status" value="1"/>
</dbReference>
<comment type="caution">
    <text evidence="1">The sequence shown here is derived from an EMBL/GenBank/DDBJ whole genome shotgun (WGS) entry which is preliminary data.</text>
</comment>
<dbReference type="OrthoDB" id="2162212at2759"/>
<evidence type="ECO:0008006" key="3">
    <source>
        <dbReference type="Google" id="ProtNLM"/>
    </source>
</evidence>
<keyword evidence="2" id="KW-1185">Reference proteome</keyword>
<sequence length="185" mass="21574">MRQWKRRHRFEERSHFLDFTKFKISYPEFCHGFNTTMGFPAKEWGAKGGQWESKVLKEQDVLIYSSGQHDMHGIARYPDVDYHLYEYEERIGFVMSQLAPLATTRVFVATYPQVGRHNFMNRYINSVARRVAKKNGFLFVDQNGSMIHRLTGAGYGLTGDWVHAYPRTIFTATNIQLLLNAICPK</sequence>
<gene>
    <name evidence="1" type="ORF">BCR33DRAFT_732373</name>
</gene>
<evidence type="ECO:0000313" key="1">
    <source>
        <dbReference type="EMBL" id="ORY53485.1"/>
    </source>
</evidence>
<dbReference type="Proteomes" id="UP000193642">
    <property type="component" value="Unassembled WGS sequence"/>
</dbReference>
<dbReference type="AlphaFoldDB" id="A0A1Y2D4G6"/>
<protein>
    <recommendedName>
        <fullName evidence="3">SGNH domain-containing protein</fullName>
    </recommendedName>
</protein>
<dbReference type="EMBL" id="MCGO01000001">
    <property type="protein sequence ID" value="ORY53485.1"/>
    <property type="molecule type" value="Genomic_DNA"/>
</dbReference>
<proteinExistence type="predicted"/>
<accession>A0A1Y2D4G6</accession>
<organism evidence="1 2">
    <name type="scientific">Rhizoclosmatium globosum</name>
    <dbReference type="NCBI Taxonomy" id="329046"/>
    <lineage>
        <taxon>Eukaryota</taxon>
        <taxon>Fungi</taxon>
        <taxon>Fungi incertae sedis</taxon>
        <taxon>Chytridiomycota</taxon>
        <taxon>Chytridiomycota incertae sedis</taxon>
        <taxon>Chytridiomycetes</taxon>
        <taxon>Chytridiales</taxon>
        <taxon>Chytriomycetaceae</taxon>
        <taxon>Rhizoclosmatium</taxon>
    </lineage>
</organism>
<evidence type="ECO:0000313" key="2">
    <source>
        <dbReference type="Proteomes" id="UP000193642"/>
    </source>
</evidence>
<reference evidence="1 2" key="1">
    <citation type="submission" date="2016-07" db="EMBL/GenBank/DDBJ databases">
        <title>Pervasive Adenine N6-methylation of Active Genes in Fungi.</title>
        <authorList>
            <consortium name="DOE Joint Genome Institute"/>
            <person name="Mondo S.J."/>
            <person name="Dannebaum R.O."/>
            <person name="Kuo R.C."/>
            <person name="Labutti K."/>
            <person name="Haridas S."/>
            <person name="Kuo A."/>
            <person name="Salamov A."/>
            <person name="Ahrendt S.R."/>
            <person name="Lipzen A."/>
            <person name="Sullivan W."/>
            <person name="Andreopoulos W.B."/>
            <person name="Clum A."/>
            <person name="Lindquist E."/>
            <person name="Daum C."/>
            <person name="Ramamoorthy G.K."/>
            <person name="Gryganskyi A."/>
            <person name="Culley D."/>
            <person name="Magnuson J.K."/>
            <person name="James T.Y."/>
            <person name="O'Malley M.A."/>
            <person name="Stajich J.E."/>
            <person name="Spatafora J.W."/>
            <person name="Visel A."/>
            <person name="Grigoriev I.V."/>
        </authorList>
    </citation>
    <scope>NUCLEOTIDE SEQUENCE [LARGE SCALE GENOMIC DNA]</scope>
    <source>
        <strain evidence="1 2">JEL800</strain>
    </source>
</reference>